<sequence length="182" mass="20375">MLLLLFPTSASAQSAQKEDQVRTCEAILSDSAVATQCAKVFKTSETCCIQYDEKRLKDACGMMSDVDAALTCFTEIHEVGFWKAELLPENKPGLANQFVQQWKINVMRECSKEPTKQAALECAVLQKSGTRFVYGQANKEVAQQAVSNDPIFQFCRKTFGDYWVGVEECVKQQRAAKKRLGQ</sequence>
<accession>A0A1C1YRA1</accession>
<comment type="caution">
    <text evidence="1">The sequence shown here is derived from an EMBL/GenBank/DDBJ whole genome shotgun (WGS) entry which is preliminary data.</text>
</comment>
<gene>
    <name evidence="1" type="ORF">AWJ14_11995</name>
</gene>
<reference evidence="1 2" key="1">
    <citation type="submission" date="2015-12" db="EMBL/GenBank/DDBJ databases">
        <authorList>
            <person name="Shamseldin A."/>
            <person name="Moawad H."/>
            <person name="Abd El-Rahim W.M."/>
            <person name="Sadowsky M.J."/>
        </authorList>
    </citation>
    <scope>NUCLEOTIDE SEQUENCE [LARGE SCALE GENOMIC DNA]</scope>
    <source>
        <strain evidence="1 2">JC234</strain>
    </source>
</reference>
<organism evidence="1 2">
    <name type="scientific">Hoeflea olei</name>
    <dbReference type="NCBI Taxonomy" id="1480615"/>
    <lineage>
        <taxon>Bacteria</taxon>
        <taxon>Pseudomonadati</taxon>
        <taxon>Pseudomonadota</taxon>
        <taxon>Alphaproteobacteria</taxon>
        <taxon>Hyphomicrobiales</taxon>
        <taxon>Rhizobiaceae</taxon>
        <taxon>Hoeflea</taxon>
    </lineage>
</organism>
<protein>
    <submittedName>
        <fullName evidence="1">Uncharacterized protein</fullName>
    </submittedName>
</protein>
<dbReference type="Proteomes" id="UP000094795">
    <property type="component" value="Unassembled WGS sequence"/>
</dbReference>
<name>A0A1C1YRA1_9HYPH</name>
<proteinExistence type="predicted"/>
<evidence type="ECO:0000313" key="2">
    <source>
        <dbReference type="Proteomes" id="UP000094795"/>
    </source>
</evidence>
<dbReference type="AlphaFoldDB" id="A0A1C1YRA1"/>
<dbReference type="EMBL" id="LQZT01000048">
    <property type="protein sequence ID" value="OCW55946.1"/>
    <property type="molecule type" value="Genomic_DNA"/>
</dbReference>
<keyword evidence="2" id="KW-1185">Reference proteome</keyword>
<evidence type="ECO:0000313" key="1">
    <source>
        <dbReference type="EMBL" id="OCW55946.1"/>
    </source>
</evidence>